<dbReference type="PROSITE" id="PS51103">
    <property type="entry name" value="PTS_EIIC_TYPE_1"/>
    <property type="match status" value="1"/>
</dbReference>
<name>A0AAP9SGK4_CLOIN</name>
<feature type="domain" description="PTS EIIB type-1" evidence="14">
    <location>
        <begin position="4"/>
        <end position="86"/>
    </location>
</feature>
<dbReference type="PANTHER" id="PTHR30175:SF1">
    <property type="entry name" value="PTS SYSTEM ARBUTIN-, CELLOBIOSE-, AND SALICIN-SPECIFIC EIIBC COMPONENT-RELATED"/>
    <property type="match status" value="1"/>
</dbReference>
<dbReference type="Proteomes" id="UP000503330">
    <property type="component" value="Chromosome"/>
</dbReference>
<feature type="domain" description="PTS EIIC type-1" evidence="15">
    <location>
        <begin position="103"/>
        <end position="456"/>
    </location>
</feature>
<feature type="domain" description="PTS EIIA type-1" evidence="13">
    <location>
        <begin position="495"/>
        <end position="599"/>
    </location>
</feature>
<dbReference type="SUPFAM" id="SSF55604">
    <property type="entry name" value="Glucose permease domain IIB"/>
    <property type="match status" value="1"/>
</dbReference>
<organism evidence="16 17">
    <name type="scientific">Clostridium innocuum</name>
    <dbReference type="NCBI Taxonomy" id="1522"/>
    <lineage>
        <taxon>Bacteria</taxon>
        <taxon>Bacillati</taxon>
        <taxon>Bacillota</taxon>
        <taxon>Clostridia</taxon>
        <taxon>Eubacteriales</taxon>
        <taxon>Clostridiaceae</taxon>
        <taxon>Clostridium</taxon>
    </lineage>
</organism>
<dbReference type="SUPFAM" id="SSF51261">
    <property type="entry name" value="Duplicated hybrid motif"/>
    <property type="match status" value="1"/>
</dbReference>
<protein>
    <submittedName>
        <fullName evidence="16">PTS transporter subunit EIIC</fullName>
    </submittedName>
</protein>
<dbReference type="GeneID" id="61928338"/>
<dbReference type="InterPro" id="IPR036878">
    <property type="entry name" value="Glu_permease_IIB"/>
</dbReference>
<dbReference type="Gene3D" id="3.30.1360.60">
    <property type="entry name" value="Glucose permease domain IIB"/>
    <property type="match status" value="1"/>
</dbReference>
<dbReference type="FunFam" id="3.30.1360.60:FF:000001">
    <property type="entry name" value="PTS system glucose-specific IIBC component PtsG"/>
    <property type="match status" value="1"/>
</dbReference>
<evidence type="ECO:0000256" key="6">
    <source>
        <dbReference type="ARBA" id="ARBA00022683"/>
    </source>
</evidence>
<evidence type="ECO:0000259" key="15">
    <source>
        <dbReference type="PROSITE" id="PS51103"/>
    </source>
</evidence>
<keyword evidence="10 12" id="KW-0472">Membrane</keyword>
<evidence type="ECO:0000256" key="1">
    <source>
        <dbReference type="ARBA" id="ARBA00004651"/>
    </source>
</evidence>
<dbReference type="PROSITE" id="PS51098">
    <property type="entry name" value="PTS_EIIB_TYPE_1"/>
    <property type="match status" value="1"/>
</dbReference>
<dbReference type="InterPro" id="IPR011055">
    <property type="entry name" value="Dup_hybrid_motif"/>
</dbReference>
<evidence type="ECO:0000256" key="8">
    <source>
        <dbReference type="ARBA" id="ARBA00022777"/>
    </source>
</evidence>
<feature type="transmembrane region" description="Helical" evidence="12">
    <location>
        <begin position="211"/>
        <end position="232"/>
    </location>
</feature>
<keyword evidence="4" id="KW-0762">Sugar transport</keyword>
<gene>
    <name evidence="16" type="ORF">G4D54_22335</name>
</gene>
<dbReference type="GO" id="GO:0005886">
    <property type="term" value="C:plasma membrane"/>
    <property type="evidence" value="ECO:0007669"/>
    <property type="project" value="UniProtKB-SubCell"/>
</dbReference>
<dbReference type="PANTHER" id="PTHR30175">
    <property type="entry name" value="PHOSPHOTRANSFERASE SYSTEM TRANSPORT PROTEIN"/>
    <property type="match status" value="1"/>
</dbReference>
<evidence type="ECO:0000256" key="2">
    <source>
        <dbReference type="ARBA" id="ARBA00022448"/>
    </source>
</evidence>
<evidence type="ECO:0000256" key="12">
    <source>
        <dbReference type="SAM" id="Phobius"/>
    </source>
</evidence>
<dbReference type="Pfam" id="PF02378">
    <property type="entry name" value="PTS_EIIC"/>
    <property type="match status" value="1"/>
</dbReference>
<dbReference type="InterPro" id="IPR001996">
    <property type="entry name" value="PTS_IIB_1"/>
</dbReference>
<feature type="transmembrane region" description="Helical" evidence="12">
    <location>
        <begin position="423"/>
        <end position="444"/>
    </location>
</feature>
<evidence type="ECO:0000256" key="11">
    <source>
        <dbReference type="PROSITE-ProRule" id="PRU00421"/>
    </source>
</evidence>
<dbReference type="CDD" id="cd00212">
    <property type="entry name" value="PTS_IIB_glc"/>
    <property type="match status" value="1"/>
</dbReference>
<comment type="subcellular location">
    <subcellularLocation>
        <location evidence="1">Cell membrane</location>
        <topology evidence="1">Multi-pass membrane protein</topology>
    </subcellularLocation>
</comment>
<feature type="active site" description="Phosphocysteine intermediate; for EIIB activity" evidence="11">
    <location>
        <position position="26"/>
    </location>
</feature>
<keyword evidence="5" id="KW-0808">Transferase</keyword>
<accession>A0AAP9SGK4</accession>
<keyword evidence="9 12" id="KW-1133">Transmembrane helix</keyword>
<feature type="transmembrane region" description="Helical" evidence="12">
    <location>
        <begin position="357"/>
        <end position="376"/>
    </location>
</feature>
<evidence type="ECO:0000256" key="4">
    <source>
        <dbReference type="ARBA" id="ARBA00022597"/>
    </source>
</evidence>
<dbReference type="InterPro" id="IPR018113">
    <property type="entry name" value="PTrfase_EIIB_Cys"/>
</dbReference>
<evidence type="ECO:0000259" key="13">
    <source>
        <dbReference type="PROSITE" id="PS51093"/>
    </source>
</evidence>
<dbReference type="PROSITE" id="PS00371">
    <property type="entry name" value="PTS_EIIA_TYPE_1_HIS"/>
    <property type="match status" value="1"/>
</dbReference>
<feature type="transmembrane region" description="Helical" evidence="12">
    <location>
        <begin position="101"/>
        <end position="129"/>
    </location>
</feature>
<dbReference type="GO" id="GO:0008982">
    <property type="term" value="F:protein-N(PI)-phosphohistidine-sugar phosphotransferase activity"/>
    <property type="evidence" value="ECO:0007669"/>
    <property type="project" value="InterPro"/>
</dbReference>
<keyword evidence="6" id="KW-0598">Phosphotransferase system</keyword>
<dbReference type="NCBIfam" id="TIGR00826">
    <property type="entry name" value="EIIB_glc"/>
    <property type="match status" value="1"/>
</dbReference>
<dbReference type="NCBIfam" id="TIGR00830">
    <property type="entry name" value="PTBA"/>
    <property type="match status" value="1"/>
</dbReference>
<evidence type="ECO:0000313" key="17">
    <source>
        <dbReference type="Proteomes" id="UP000503330"/>
    </source>
</evidence>
<keyword evidence="3" id="KW-1003">Cell membrane</keyword>
<keyword evidence="2" id="KW-0813">Transport</keyword>
<dbReference type="InterPro" id="IPR003352">
    <property type="entry name" value="PTS_EIIC"/>
</dbReference>
<evidence type="ECO:0000313" key="16">
    <source>
        <dbReference type="EMBL" id="QJA04980.1"/>
    </source>
</evidence>
<reference evidence="16 17" key="1">
    <citation type="submission" date="2020-02" db="EMBL/GenBank/DDBJ databases">
        <authorList>
            <person name="Kociolek L.K."/>
            <person name="Ozer E.A."/>
        </authorList>
    </citation>
    <scope>NUCLEOTIDE SEQUENCE [LARGE SCALE GENOMIC DNA]</scope>
    <source>
        <strain evidence="16 17">ATCC 14501</strain>
    </source>
</reference>
<dbReference type="InterPro" id="IPR050558">
    <property type="entry name" value="PTS_Sugar-Specific_Components"/>
</dbReference>
<feature type="transmembrane region" description="Helical" evidence="12">
    <location>
        <begin position="173"/>
        <end position="191"/>
    </location>
</feature>
<evidence type="ECO:0000256" key="10">
    <source>
        <dbReference type="ARBA" id="ARBA00023136"/>
    </source>
</evidence>
<evidence type="ECO:0000256" key="9">
    <source>
        <dbReference type="ARBA" id="ARBA00022989"/>
    </source>
</evidence>
<feature type="transmembrane region" description="Helical" evidence="12">
    <location>
        <begin position="383"/>
        <end position="403"/>
    </location>
</feature>
<dbReference type="Pfam" id="PF00358">
    <property type="entry name" value="PTS_EIIA_1"/>
    <property type="match status" value="1"/>
</dbReference>
<dbReference type="InterPro" id="IPR013013">
    <property type="entry name" value="PTS_EIIC_1"/>
</dbReference>
<dbReference type="GO" id="GO:0015771">
    <property type="term" value="P:trehalose transport"/>
    <property type="evidence" value="ECO:0007669"/>
    <property type="project" value="TreeGrafter"/>
</dbReference>
<dbReference type="GO" id="GO:0090589">
    <property type="term" value="F:protein-phosphocysteine-trehalose phosphotransferase system transporter activity"/>
    <property type="evidence" value="ECO:0007669"/>
    <property type="project" value="TreeGrafter"/>
</dbReference>
<dbReference type="PROSITE" id="PS51093">
    <property type="entry name" value="PTS_EIIA_TYPE_1"/>
    <property type="match status" value="1"/>
</dbReference>
<dbReference type="EMBL" id="CP048838">
    <property type="protein sequence ID" value="QJA04980.1"/>
    <property type="molecule type" value="Genomic_DNA"/>
</dbReference>
<dbReference type="Pfam" id="PF00367">
    <property type="entry name" value="PTS_EIIB"/>
    <property type="match status" value="1"/>
</dbReference>
<dbReference type="GO" id="GO:0016301">
    <property type="term" value="F:kinase activity"/>
    <property type="evidence" value="ECO:0007669"/>
    <property type="project" value="UniProtKB-KW"/>
</dbReference>
<keyword evidence="7 12" id="KW-0812">Transmembrane</keyword>
<evidence type="ECO:0000256" key="5">
    <source>
        <dbReference type="ARBA" id="ARBA00022679"/>
    </source>
</evidence>
<dbReference type="AlphaFoldDB" id="A0AAP9SGK4"/>
<keyword evidence="8" id="KW-0418">Kinase</keyword>
<dbReference type="InterPro" id="IPR001127">
    <property type="entry name" value="PTS_EIIA_1_perm"/>
</dbReference>
<sequence length="626" mass="68561">MKNQDLAKAILDHIGKEENIKNLTHCVTRLRFTLKDRKKADVKYIEQLEGVLGVQEQNGQFQVIVGSKVTKVYQALTALTAFNDEEKETGPKEKKSFLSNLLETISSILIPSLPPIIGGGMIKGFLFMFWEFGWIEWGSNLFNLLNIVSDGMFYFYPFLLAVSAAKRFKTNPYMALAVAGSMMHPTMYEGINAGLESFQVFGFISVPYLDYNASVIPIILSVWILSYVYRFFEKHIPDIISVIFTPMLSLVIIIPVSLVMICPLGFYIGEYLAEGVQALISFSPIIAGFVIGFLRPLTVLTGTHHAVRAIVSQQLATYGFTTIGAMNYMSTMAQAAAPLAIYLILRKRNEKMKNISLSAAISGFLGVTEPGLYGIIVKYKVAMIATMIGGGIGAAICAAFNGAEYAMVMSSLITIPATFGEGFMGIAIGLPVSIAVTMAIIFLLKNKLIEEDGSVNIKEVQAIVKPTITASMDDKVISVYSPVNGSFTDVKELPDDTFAQEKMGKTIAFHSEEDVIYAPVDGEVTALFPTLHAIGIRSSEGVDILLHIGIDTVNLNGAFFTSEVQLGDTVTKGTALIRFDQAKIKEENYNSDVIMIITNANQYLDLFVKDKEHAVSAGQEIMNIIC</sequence>
<evidence type="ECO:0000256" key="3">
    <source>
        <dbReference type="ARBA" id="ARBA00022475"/>
    </source>
</evidence>
<feature type="transmembrane region" description="Helical" evidence="12">
    <location>
        <begin position="275"/>
        <end position="294"/>
    </location>
</feature>
<feature type="transmembrane region" description="Helical" evidence="12">
    <location>
        <begin position="141"/>
        <end position="161"/>
    </location>
</feature>
<dbReference type="Gene3D" id="2.70.70.10">
    <property type="entry name" value="Glucose Permease (Domain IIA)"/>
    <property type="match status" value="1"/>
</dbReference>
<dbReference type="RefSeq" id="WP_002606514.1">
    <property type="nucleotide sequence ID" value="NZ_BAAACC010000014.1"/>
</dbReference>
<evidence type="ECO:0000259" key="14">
    <source>
        <dbReference type="PROSITE" id="PS51098"/>
    </source>
</evidence>
<dbReference type="PROSITE" id="PS01035">
    <property type="entry name" value="PTS_EIIB_TYPE_1_CYS"/>
    <property type="match status" value="1"/>
</dbReference>
<feature type="transmembrane region" description="Helical" evidence="12">
    <location>
        <begin position="239"/>
        <end position="269"/>
    </location>
</feature>
<evidence type="ECO:0000256" key="7">
    <source>
        <dbReference type="ARBA" id="ARBA00022692"/>
    </source>
</evidence>
<dbReference type="GO" id="GO:0009401">
    <property type="term" value="P:phosphoenolpyruvate-dependent sugar phosphotransferase system"/>
    <property type="evidence" value="ECO:0007669"/>
    <property type="project" value="UniProtKB-KW"/>
</dbReference>
<proteinExistence type="predicted"/>